<feature type="transmembrane region" description="Helical" evidence="1">
    <location>
        <begin position="114"/>
        <end position="142"/>
    </location>
</feature>
<dbReference type="Pfam" id="PF09586">
    <property type="entry name" value="YfhO"/>
    <property type="match status" value="1"/>
</dbReference>
<dbReference type="PANTHER" id="PTHR38454:SF1">
    <property type="entry name" value="INTEGRAL MEMBRANE PROTEIN"/>
    <property type="match status" value="1"/>
</dbReference>
<accession>A0A0G1V1U1</accession>
<dbReference type="PANTHER" id="PTHR38454">
    <property type="entry name" value="INTEGRAL MEMBRANE PROTEIN-RELATED"/>
    <property type="match status" value="1"/>
</dbReference>
<evidence type="ECO:0000313" key="3">
    <source>
        <dbReference type="Proteomes" id="UP000034637"/>
    </source>
</evidence>
<feature type="transmembrane region" description="Helical" evidence="1">
    <location>
        <begin position="349"/>
        <end position="370"/>
    </location>
</feature>
<proteinExistence type="predicted"/>
<gene>
    <name evidence="2" type="ORF">UY33_C0013G0012</name>
</gene>
<protein>
    <recommendedName>
        <fullName evidence="4">Bacterial membrane protein YfhO</fullName>
    </recommendedName>
</protein>
<feature type="transmembrane region" description="Helical" evidence="1">
    <location>
        <begin position="491"/>
        <end position="512"/>
    </location>
</feature>
<feature type="transmembrane region" description="Helical" evidence="1">
    <location>
        <begin position="197"/>
        <end position="215"/>
    </location>
</feature>
<feature type="transmembrane region" description="Helical" evidence="1">
    <location>
        <begin position="776"/>
        <end position="798"/>
    </location>
</feature>
<organism evidence="2 3">
    <name type="scientific">Candidatus Amesbacteria bacterium GW2011_GWA1_48_9</name>
    <dbReference type="NCBI Taxonomy" id="1618355"/>
    <lineage>
        <taxon>Bacteria</taxon>
        <taxon>Candidatus Amesiibacteriota</taxon>
    </lineage>
</organism>
<feature type="transmembrane region" description="Helical" evidence="1">
    <location>
        <begin position="221"/>
        <end position="237"/>
    </location>
</feature>
<dbReference type="InterPro" id="IPR018580">
    <property type="entry name" value="Uncharacterised_YfhO"/>
</dbReference>
<name>A0A0G1V1U1_9BACT</name>
<feature type="transmembrane region" description="Helical" evidence="1">
    <location>
        <begin position="324"/>
        <end position="342"/>
    </location>
</feature>
<sequence>MTKTFRLLLPLLFLFTVNLVFFHRAILRGQIPFPGDFVLGVYYPWLDYKWPGFPAGVPVKNPLLADVPSLFYPLKVYSMSLFRQGLFPSWNPLMFNGYPLLANFQSGVLNPANFVFLVLSAPAAWSVFIAVQPFLGALFMYLFLRSLRLLKPASLAGSLAFAYSGFNLIWLEYGIHGYVAAFIPLLLLLARQLTVTGRTLFFGAAISFILALQIFSGYPQISLYTIILLQFWVLFLSQGQSVRFKLKSVVRLSSWVFLGLILASFQLLPGFELFLNSQRPGEAVTGGSEVTFLQWPQLAGLIAPDFFGNPATGNYWGPGNYTNHAGYLGAAVTVLAMLTLVSRNRFSRFFWMILIASLVLALPNPVSLFVTRLPLFSAATATRILVFTGFSAAVLASIGLHHLLSGHITFSTTVRRAIIPVILLLGLIAGISGPLMFLQGHLPDSASPAFQKTLTFFATNLAVSQRNLVLPIFFSLAAFSLVALGTKFRRILPAIAVVLLMLIAIEHFRFGWKYNPFFTGILIYPSTPVIDHLRQIAGDYRISGGDVLPLSLWTAFDLQSSTGYDAVYPGLWARFLSALDGGDIDHPKGRIGSMEIFSSPLLNLTSTRYLLALKRDKLGQGDPAGTPSYRLNLPQFRPIFSDKSVQILDNPAALPRFSLVPQTIISNDDHETIKLLSGPDFNPNRTVIISHLAGPKLDSPSQPETSLQVIVSGSDRYLLRANTTVPQMLLNTGSYYPGWHALIDGQKTTIYRSNFAFQSILVPAGAHEIEFTYRPLSLTIGALLSLVSASFLAVLIFFPRDAKAQKISRQTP</sequence>
<reference evidence="2 3" key="1">
    <citation type="journal article" date="2015" name="Nature">
        <title>rRNA introns, odd ribosomes, and small enigmatic genomes across a large radiation of phyla.</title>
        <authorList>
            <person name="Brown C.T."/>
            <person name="Hug L.A."/>
            <person name="Thomas B.C."/>
            <person name="Sharon I."/>
            <person name="Castelle C.J."/>
            <person name="Singh A."/>
            <person name="Wilkins M.J."/>
            <person name="Williams K.H."/>
            <person name="Banfield J.F."/>
        </authorList>
    </citation>
    <scope>NUCLEOTIDE SEQUENCE [LARGE SCALE GENOMIC DNA]</scope>
</reference>
<feature type="transmembrane region" description="Helical" evidence="1">
    <location>
        <begin position="175"/>
        <end position="190"/>
    </location>
</feature>
<feature type="transmembrane region" description="Helical" evidence="1">
    <location>
        <begin position="468"/>
        <end position="484"/>
    </location>
</feature>
<feature type="transmembrane region" description="Helical" evidence="1">
    <location>
        <begin position="382"/>
        <end position="405"/>
    </location>
</feature>
<feature type="transmembrane region" description="Helical" evidence="1">
    <location>
        <begin position="249"/>
        <end position="268"/>
    </location>
</feature>
<evidence type="ECO:0008006" key="4">
    <source>
        <dbReference type="Google" id="ProtNLM"/>
    </source>
</evidence>
<evidence type="ECO:0000313" key="2">
    <source>
        <dbReference type="EMBL" id="KKW00300.1"/>
    </source>
</evidence>
<feature type="transmembrane region" description="Helical" evidence="1">
    <location>
        <begin position="417"/>
        <end position="438"/>
    </location>
</feature>
<dbReference type="AlphaFoldDB" id="A0A0G1V1U1"/>
<evidence type="ECO:0000256" key="1">
    <source>
        <dbReference type="SAM" id="Phobius"/>
    </source>
</evidence>
<keyword evidence="1" id="KW-0812">Transmembrane</keyword>
<keyword evidence="1" id="KW-0472">Membrane</keyword>
<comment type="caution">
    <text evidence="2">The sequence shown here is derived from an EMBL/GenBank/DDBJ whole genome shotgun (WGS) entry which is preliminary data.</text>
</comment>
<dbReference type="EMBL" id="LCPP01000013">
    <property type="protein sequence ID" value="KKW00300.1"/>
    <property type="molecule type" value="Genomic_DNA"/>
</dbReference>
<keyword evidence="1" id="KW-1133">Transmembrane helix</keyword>
<dbReference type="Proteomes" id="UP000034637">
    <property type="component" value="Unassembled WGS sequence"/>
</dbReference>